<dbReference type="Gene3D" id="3.40.50.10490">
    <property type="entry name" value="Glucose-6-phosphate isomerase like protein, domain 1"/>
    <property type="match status" value="2"/>
</dbReference>
<comment type="function">
    <text evidence="7">Catalyzes the reversible isomerization of glucose-6-phosphate to fructose-6-phosphate.</text>
</comment>
<keyword evidence="5 7" id="KW-0413">Isomerase</keyword>
<keyword evidence="4 7" id="KW-0324">Glycolysis</keyword>
<accession>A0ABV9CXN8</accession>
<keyword evidence="3 7" id="KW-0312">Gluconeogenesis</keyword>
<comment type="similarity">
    <text evidence="2 7 8">Belongs to the GPI family.</text>
</comment>
<dbReference type="EMBL" id="JBHSEU010000004">
    <property type="protein sequence ID" value="MFC4537538.1"/>
    <property type="molecule type" value="Genomic_DNA"/>
</dbReference>
<dbReference type="NCBIfam" id="NF001211">
    <property type="entry name" value="PRK00179.1"/>
    <property type="match status" value="1"/>
</dbReference>
<dbReference type="InterPro" id="IPR035476">
    <property type="entry name" value="SIS_PGI_1"/>
</dbReference>
<dbReference type="CDD" id="cd05016">
    <property type="entry name" value="SIS_PGI_2"/>
    <property type="match status" value="1"/>
</dbReference>
<dbReference type="CDD" id="cd05015">
    <property type="entry name" value="SIS_PGI_1"/>
    <property type="match status" value="1"/>
</dbReference>
<feature type="active site" evidence="7">
    <location>
        <position position="522"/>
    </location>
</feature>
<evidence type="ECO:0000256" key="5">
    <source>
        <dbReference type="ARBA" id="ARBA00023235"/>
    </source>
</evidence>
<dbReference type="PROSITE" id="PS00174">
    <property type="entry name" value="P_GLUCOSE_ISOMERASE_2"/>
    <property type="match status" value="1"/>
</dbReference>
<dbReference type="Pfam" id="PF00342">
    <property type="entry name" value="PGI"/>
    <property type="match status" value="1"/>
</dbReference>
<evidence type="ECO:0000256" key="8">
    <source>
        <dbReference type="RuleBase" id="RU000612"/>
    </source>
</evidence>
<dbReference type="PROSITE" id="PS00765">
    <property type="entry name" value="P_GLUCOSE_ISOMERASE_1"/>
    <property type="match status" value="1"/>
</dbReference>
<dbReference type="InterPro" id="IPR035482">
    <property type="entry name" value="SIS_PGI_2"/>
</dbReference>
<dbReference type="InterPro" id="IPR018189">
    <property type="entry name" value="Phosphoglucose_isomerase_CS"/>
</dbReference>
<dbReference type="InterPro" id="IPR023096">
    <property type="entry name" value="G6P_Isomerase_C"/>
</dbReference>
<gene>
    <name evidence="7 9" type="primary">pgi</name>
    <name evidence="9" type="ORF">ACFO0U_01915</name>
</gene>
<evidence type="ECO:0000256" key="6">
    <source>
        <dbReference type="ARBA" id="ARBA00029321"/>
    </source>
</evidence>
<dbReference type="SUPFAM" id="SSF53697">
    <property type="entry name" value="SIS domain"/>
    <property type="match status" value="1"/>
</dbReference>
<dbReference type="Gene3D" id="1.10.1390.10">
    <property type="match status" value="1"/>
</dbReference>
<dbReference type="RefSeq" id="WP_246974710.1">
    <property type="nucleotide sequence ID" value="NZ_JAKGAN010000006.1"/>
</dbReference>
<evidence type="ECO:0000313" key="9">
    <source>
        <dbReference type="EMBL" id="MFC4537538.1"/>
    </source>
</evidence>
<keyword evidence="7" id="KW-0963">Cytoplasm</keyword>
<dbReference type="HAMAP" id="MF_00473">
    <property type="entry name" value="G6P_isomerase"/>
    <property type="match status" value="1"/>
</dbReference>
<dbReference type="PRINTS" id="PR00662">
    <property type="entry name" value="G6PISOMERASE"/>
</dbReference>
<comment type="caution">
    <text evidence="9">The sequence shown here is derived from an EMBL/GenBank/DDBJ whole genome shotgun (WGS) entry which is preliminary data.</text>
</comment>
<dbReference type="Proteomes" id="UP001596030">
    <property type="component" value="Unassembled WGS sequence"/>
</dbReference>
<feature type="active site" description="Proton donor" evidence="7">
    <location>
        <position position="367"/>
    </location>
</feature>
<dbReference type="PROSITE" id="PS51463">
    <property type="entry name" value="P_GLUCOSE_ISOMERASE_3"/>
    <property type="match status" value="1"/>
</dbReference>
<comment type="catalytic activity">
    <reaction evidence="6 7 8">
        <text>alpha-D-glucose 6-phosphate = beta-D-fructose 6-phosphate</text>
        <dbReference type="Rhea" id="RHEA:11816"/>
        <dbReference type="ChEBI" id="CHEBI:57634"/>
        <dbReference type="ChEBI" id="CHEBI:58225"/>
        <dbReference type="EC" id="5.3.1.9"/>
    </reaction>
</comment>
<reference evidence="10" key="1">
    <citation type="journal article" date="2019" name="Int. J. Syst. Evol. Microbiol.">
        <title>The Global Catalogue of Microorganisms (GCM) 10K type strain sequencing project: providing services to taxonomists for standard genome sequencing and annotation.</title>
        <authorList>
            <consortium name="The Broad Institute Genomics Platform"/>
            <consortium name="The Broad Institute Genome Sequencing Center for Infectious Disease"/>
            <person name="Wu L."/>
            <person name="Ma J."/>
        </authorList>
    </citation>
    <scope>NUCLEOTIDE SEQUENCE [LARGE SCALE GENOMIC DNA]</scope>
    <source>
        <strain evidence="10">CGMCC 1.12121</strain>
    </source>
</reference>
<evidence type="ECO:0000256" key="3">
    <source>
        <dbReference type="ARBA" id="ARBA00022432"/>
    </source>
</evidence>
<evidence type="ECO:0000256" key="4">
    <source>
        <dbReference type="ARBA" id="ARBA00023152"/>
    </source>
</evidence>
<evidence type="ECO:0000256" key="7">
    <source>
        <dbReference type="HAMAP-Rule" id="MF_00473"/>
    </source>
</evidence>
<dbReference type="InterPro" id="IPR046348">
    <property type="entry name" value="SIS_dom_sf"/>
</dbReference>
<organism evidence="9 10">
    <name type="scientific">Chromohalobacter sarecensis</name>
    <dbReference type="NCBI Taxonomy" id="245294"/>
    <lineage>
        <taxon>Bacteria</taxon>
        <taxon>Pseudomonadati</taxon>
        <taxon>Pseudomonadota</taxon>
        <taxon>Gammaproteobacteria</taxon>
        <taxon>Oceanospirillales</taxon>
        <taxon>Halomonadaceae</taxon>
        <taxon>Chromohalobacter</taxon>
    </lineage>
</organism>
<comment type="pathway">
    <text evidence="1 7 8">Carbohydrate degradation; glycolysis; D-glyceraldehyde 3-phosphate and glycerone phosphate from D-glucose: step 2/4.</text>
</comment>
<protein>
    <recommendedName>
        <fullName evidence="7">Glucose-6-phosphate isomerase</fullName>
        <shortName evidence="7">GPI</shortName>
        <ecNumber evidence="7">5.3.1.9</ecNumber>
    </recommendedName>
    <alternativeName>
        <fullName evidence="7">Phosphoglucose isomerase</fullName>
        <shortName evidence="7">PGI</shortName>
    </alternativeName>
    <alternativeName>
        <fullName evidence="7">Phosphohexose isomerase</fullName>
        <shortName evidence="7">PHI</shortName>
    </alternativeName>
</protein>
<evidence type="ECO:0000313" key="10">
    <source>
        <dbReference type="Proteomes" id="UP001596030"/>
    </source>
</evidence>
<dbReference type="EC" id="5.3.1.9" evidence="7"/>
<dbReference type="PANTHER" id="PTHR11469">
    <property type="entry name" value="GLUCOSE-6-PHOSPHATE ISOMERASE"/>
    <property type="match status" value="1"/>
</dbReference>
<sequence length="559" mass="62861">MTQSTMIHHSPAWQRLTVHATEMRDVHLKSLFAERSDRHARFTRRGAGLTLDLSKHRWRDETLSMLLELAREADLEGAIARLQNGERVNRSEDRPALHTALRLPREASLMIEGEDVVPDVHETLARMQAMVEKCHAGQWRGATGRPITDVVNLGVGGSDLGPLMVTHALADYRPRDVHQVDIHFASTMDGSQLADYLTRFNPATTLFVLSSKSFTTIDTLSNASTARDWLMTRLADGGQDTQMSELVMRQHFIGVSAKPEKMSEWGIEPRHQLHFWEWVGGRYSLWGAIGLPIAMAVGMDNFRELLAGAHDMDRHFRETPLEDNLPVLLALAGIWNVNFLDVRAHSILPYDGRLEYFASYLEQLEMESNGKSVTNSGEITPYSTCPVLWGQLGPNAQHAFYQLLHQGTQAVECDFIAPVRRYDRVEDPATRAHLKAQHRLTLANCVAQSRVLMLGDEALPDDAPRPSHKRYRGNQPSTTLLLDRLTPRTLGALIALYEHKVFVQATLWDINPFDQWGVELGKQIASETEQILASRRGAESLDDSSRGLLDVIWQAQDAP</sequence>
<evidence type="ECO:0000256" key="1">
    <source>
        <dbReference type="ARBA" id="ARBA00004926"/>
    </source>
</evidence>
<dbReference type="InterPro" id="IPR001672">
    <property type="entry name" value="G6P_Isomerase"/>
</dbReference>
<name>A0ABV9CXN8_9GAMM</name>
<keyword evidence="10" id="KW-1185">Reference proteome</keyword>
<dbReference type="GO" id="GO:0004347">
    <property type="term" value="F:glucose-6-phosphate isomerase activity"/>
    <property type="evidence" value="ECO:0007669"/>
    <property type="project" value="UniProtKB-EC"/>
</dbReference>
<comment type="pathway">
    <text evidence="7">Carbohydrate biosynthesis; gluconeogenesis.</text>
</comment>
<feature type="active site" evidence="7">
    <location>
        <position position="398"/>
    </location>
</feature>
<proteinExistence type="inferred from homology"/>
<dbReference type="PANTHER" id="PTHR11469:SF1">
    <property type="entry name" value="GLUCOSE-6-PHOSPHATE ISOMERASE"/>
    <property type="match status" value="1"/>
</dbReference>
<comment type="subcellular location">
    <subcellularLocation>
        <location evidence="7">Cytoplasm</location>
    </subcellularLocation>
</comment>
<evidence type="ECO:0000256" key="2">
    <source>
        <dbReference type="ARBA" id="ARBA00006604"/>
    </source>
</evidence>